<dbReference type="AlphaFoldDB" id="A0A2M7B957"/>
<keyword evidence="1" id="KW-0472">Membrane</keyword>
<dbReference type="PANTHER" id="PTHR30319:SF1">
    <property type="entry name" value="TRANSCRIPTIONAL REPRESSOR PAAX"/>
    <property type="match status" value="1"/>
</dbReference>
<dbReference type="InterPro" id="IPR048846">
    <property type="entry name" value="PaaX-like_central"/>
</dbReference>
<evidence type="ECO:0000259" key="2">
    <source>
        <dbReference type="Pfam" id="PF20803"/>
    </source>
</evidence>
<protein>
    <recommendedName>
        <fullName evidence="2">Transcriptional repressor PaaX-like central Cas2-like domain-containing protein</fullName>
    </recommendedName>
</protein>
<accession>A0A2M7B957</accession>
<feature type="domain" description="Transcriptional repressor PaaX-like central Cas2-like" evidence="2">
    <location>
        <begin position="102"/>
        <end position="172"/>
    </location>
</feature>
<dbReference type="Proteomes" id="UP000228561">
    <property type="component" value="Unassembled WGS sequence"/>
</dbReference>
<gene>
    <name evidence="3" type="ORF">COS58_01230</name>
</gene>
<dbReference type="EMBL" id="PEVG01000014">
    <property type="protein sequence ID" value="PIU99654.1"/>
    <property type="molecule type" value="Genomic_DNA"/>
</dbReference>
<proteinExistence type="predicted"/>
<dbReference type="Gene3D" id="3.30.70.2650">
    <property type="match status" value="1"/>
</dbReference>
<dbReference type="Pfam" id="PF20803">
    <property type="entry name" value="PaaX_M"/>
    <property type="match status" value="1"/>
</dbReference>
<dbReference type="GO" id="GO:0006351">
    <property type="term" value="P:DNA-templated transcription"/>
    <property type="evidence" value="ECO:0007669"/>
    <property type="project" value="TreeGrafter"/>
</dbReference>
<name>A0A2M7B957_9BACT</name>
<keyword evidence="1" id="KW-1133">Transmembrane helix</keyword>
<evidence type="ECO:0000256" key="1">
    <source>
        <dbReference type="SAM" id="Phobius"/>
    </source>
</evidence>
<evidence type="ECO:0000313" key="4">
    <source>
        <dbReference type="Proteomes" id="UP000228561"/>
    </source>
</evidence>
<evidence type="ECO:0000313" key="3">
    <source>
        <dbReference type="EMBL" id="PIU99654.1"/>
    </source>
</evidence>
<keyword evidence="1" id="KW-0812">Transmembrane</keyword>
<comment type="caution">
    <text evidence="3">The sequence shown here is derived from an EMBL/GenBank/DDBJ whole genome shotgun (WGS) entry which is preliminary data.</text>
</comment>
<reference evidence="4" key="1">
    <citation type="submission" date="2017-09" db="EMBL/GenBank/DDBJ databases">
        <title>Depth-based differentiation of microbial function through sediment-hosted aquifers and enrichment of novel symbionts in the deep terrestrial subsurface.</title>
        <authorList>
            <person name="Probst A.J."/>
            <person name="Ladd B."/>
            <person name="Jarett J.K."/>
            <person name="Geller-Mcgrath D.E."/>
            <person name="Sieber C.M.K."/>
            <person name="Emerson J.B."/>
            <person name="Anantharaman K."/>
            <person name="Thomas B.C."/>
            <person name="Malmstrom R."/>
            <person name="Stieglmeier M."/>
            <person name="Klingl A."/>
            <person name="Woyke T."/>
            <person name="Ryan C.M."/>
            <person name="Banfield J.F."/>
        </authorList>
    </citation>
    <scope>NUCLEOTIDE SEQUENCE [LARGE SCALE GENOMIC DNA]</scope>
</reference>
<organism evidence="3 4">
    <name type="scientific">Candidatus Tagabacteria bacterium CG03_land_8_20_14_0_80_41_22</name>
    <dbReference type="NCBI Taxonomy" id="1975020"/>
    <lineage>
        <taxon>Bacteria</taxon>
        <taxon>Candidatus Tagaibacteriota</taxon>
    </lineage>
</organism>
<sequence>MQEKTKEKSVKIAKIVLKTIATAGFVSMAILAPNAIQALNIFKGSKKYKPRYYLNSAICRLKSQGLIEFLNRNGKNFIRLTEKGRKRLEKYQFQDAVIEKPKRWDGKWRIVIFDIKEEKKAVRDLLRRELINLGFVKLQNSVWVYPYDCEEVIIMLKTYFRRGRDILYITAEKIENDSWLKKIFNLD</sequence>
<dbReference type="SUPFAM" id="SSF143430">
    <property type="entry name" value="TTP0101/SSO1404-like"/>
    <property type="match status" value="1"/>
</dbReference>
<dbReference type="PANTHER" id="PTHR30319">
    <property type="entry name" value="PHENYLACETIC ACID REGULATOR-RELATED TRANSCRIPTIONAL REPRESSOR"/>
    <property type="match status" value="1"/>
</dbReference>
<feature type="transmembrane region" description="Helical" evidence="1">
    <location>
        <begin position="20"/>
        <end position="42"/>
    </location>
</feature>